<dbReference type="GO" id="GO:0016706">
    <property type="term" value="F:2-oxoglutarate-dependent dioxygenase activity"/>
    <property type="evidence" value="ECO:0007669"/>
    <property type="project" value="UniProtKB-ARBA"/>
</dbReference>
<evidence type="ECO:0000256" key="3">
    <source>
        <dbReference type="ARBA" id="ARBA00005022"/>
    </source>
</evidence>
<dbReference type="Gene3D" id="3.30.2020.30">
    <property type="match status" value="1"/>
</dbReference>
<keyword evidence="5" id="KW-0479">Metal-binding</keyword>
<name>A0A914EM79_9BILA</name>
<dbReference type="GO" id="GO:0046872">
    <property type="term" value="F:metal ion binding"/>
    <property type="evidence" value="ECO:0007669"/>
    <property type="project" value="UniProtKB-KW"/>
</dbReference>
<evidence type="ECO:0000256" key="4">
    <source>
        <dbReference type="ARBA" id="ARBA00008654"/>
    </source>
</evidence>
<comment type="similarity">
    <text evidence="4">Belongs to the gamma-BBH/TMLD family.</text>
</comment>
<evidence type="ECO:0000256" key="7">
    <source>
        <dbReference type="ARBA" id="ARBA00022964"/>
    </source>
</evidence>
<organism evidence="12 13">
    <name type="scientific">Acrobeloides nanus</name>
    <dbReference type="NCBI Taxonomy" id="290746"/>
    <lineage>
        <taxon>Eukaryota</taxon>
        <taxon>Metazoa</taxon>
        <taxon>Ecdysozoa</taxon>
        <taxon>Nematoda</taxon>
        <taxon>Chromadorea</taxon>
        <taxon>Rhabditida</taxon>
        <taxon>Tylenchina</taxon>
        <taxon>Cephalobomorpha</taxon>
        <taxon>Cephaloboidea</taxon>
        <taxon>Cephalobidae</taxon>
        <taxon>Acrobeloides</taxon>
    </lineage>
</organism>
<dbReference type="InterPro" id="IPR003819">
    <property type="entry name" value="TauD/TfdA-like"/>
</dbReference>
<dbReference type="Gene3D" id="3.60.130.10">
    <property type="entry name" value="Clavaminate synthase-like"/>
    <property type="match status" value="1"/>
</dbReference>
<evidence type="ECO:0000313" key="12">
    <source>
        <dbReference type="Proteomes" id="UP000887540"/>
    </source>
</evidence>
<dbReference type="InterPro" id="IPR010376">
    <property type="entry name" value="GBBH-like_N"/>
</dbReference>
<dbReference type="InterPro" id="IPR050411">
    <property type="entry name" value="AlphaKG_dependent_hydroxylases"/>
</dbReference>
<evidence type="ECO:0000256" key="9">
    <source>
        <dbReference type="ARBA" id="ARBA00023004"/>
    </source>
</evidence>
<keyword evidence="7" id="KW-0223">Dioxygenase</keyword>
<proteinExistence type="inferred from homology"/>
<evidence type="ECO:0000256" key="5">
    <source>
        <dbReference type="ARBA" id="ARBA00022723"/>
    </source>
</evidence>
<keyword evidence="6" id="KW-0124">Carnitine biosynthesis</keyword>
<comment type="cofactor">
    <cofactor evidence="1">
        <name>Fe(2+)</name>
        <dbReference type="ChEBI" id="CHEBI:29033"/>
    </cofactor>
</comment>
<dbReference type="GO" id="GO:0045329">
    <property type="term" value="P:carnitine biosynthetic process"/>
    <property type="evidence" value="ECO:0007669"/>
    <property type="project" value="UniProtKB-KW"/>
</dbReference>
<keyword evidence="9" id="KW-0408">Iron</keyword>
<dbReference type="Pfam" id="PF02668">
    <property type="entry name" value="TauD"/>
    <property type="match status" value="1"/>
</dbReference>
<keyword evidence="8" id="KW-0560">Oxidoreductase</keyword>
<reference evidence="13" key="1">
    <citation type="submission" date="2022-11" db="UniProtKB">
        <authorList>
            <consortium name="WormBaseParasite"/>
        </authorList>
    </citation>
    <scope>IDENTIFICATION</scope>
</reference>
<evidence type="ECO:0000256" key="1">
    <source>
        <dbReference type="ARBA" id="ARBA00001954"/>
    </source>
</evidence>
<evidence type="ECO:0000256" key="8">
    <source>
        <dbReference type="ARBA" id="ARBA00023002"/>
    </source>
</evidence>
<dbReference type="InterPro" id="IPR042098">
    <property type="entry name" value="TauD-like_sf"/>
</dbReference>
<dbReference type="WBParaSite" id="ACRNAN_scaffold95.g31001.t2">
    <property type="protein sequence ID" value="ACRNAN_scaffold95.g31001.t2"/>
    <property type="gene ID" value="ACRNAN_scaffold95.g31001"/>
</dbReference>
<dbReference type="CDD" id="cd00250">
    <property type="entry name" value="CAS_like"/>
    <property type="match status" value="1"/>
</dbReference>
<accession>A0A914EM79</accession>
<dbReference type="SUPFAM" id="SSF51197">
    <property type="entry name" value="Clavaminate synthase-like"/>
    <property type="match status" value="1"/>
</dbReference>
<dbReference type="PANTHER" id="PTHR10696:SF33">
    <property type="entry name" value="GAMMA-BUTYROBETAINE DIOXYGENASE"/>
    <property type="match status" value="1"/>
</dbReference>
<dbReference type="Pfam" id="PF06155">
    <property type="entry name" value="GBBH-like_N"/>
    <property type="match status" value="1"/>
</dbReference>
<dbReference type="PANTHER" id="PTHR10696">
    <property type="entry name" value="GAMMA-BUTYROBETAINE HYDROXYLASE-RELATED"/>
    <property type="match status" value="1"/>
</dbReference>
<dbReference type="FunFam" id="3.60.130.10:FF:000001">
    <property type="entry name" value="Trimethyllysine dioxygenase, mitochondrial"/>
    <property type="match status" value="1"/>
</dbReference>
<dbReference type="AlphaFoldDB" id="A0A914EM79"/>
<sequence>MTIFLSTLKVSKARLENFRFIASFAQNKENRSLTVHFKDDTSGIYPYVWLRDCSLEPHTYSIAPAMKARIHHMRDFDIDVEPVSIALDAKSSSIKILWPNNLESRYPVGWLKARNLDNRNVRELRRRFYLTDVRTWNAEEIKTRLKKFDHGDVMIDDKALHDFLTAVCVDGIALIKNSPKNNLNAVAELAELGDRIGLIHQTHFGKVFEVITKADASNMAYASGGELPYHTDFPSLSQPPELQMLHVIKSAQEGGFSKFVDGFRIAELLKKEKPEVFEILTKTTIEYIEEGFDVHDRDGKIHKFDFDMAARHKVLRLDDDGRVIKVQFGNAMRSWFFDVTPEQIPAIYNALKTFTSYCYDPANQFIFKMDDGDTVLWANTRILHARSAYKNSPGRERSLIGCYFMWDIIKSKVRLLRDQLQLPNNQMSV</sequence>
<evidence type="ECO:0000259" key="11">
    <source>
        <dbReference type="Pfam" id="PF06155"/>
    </source>
</evidence>
<evidence type="ECO:0000313" key="13">
    <source>
        <dbReference type="WBParaSite" id="ACRNAN_scaffold95.g31001.t2"/>
    </source>
</evidence>
<evidence type="ECO:0000256" key="6">
    <source>
        <dbReference type="ARBA" id="ARBA00022873"/>
    </source>
</evidence>
<protein>
    <submittedName>
        <fullName evidence="13">Gamma-butyrobetaine dioxygenase</fullName>
    </submittedName>
</protein>
<keyword evidence="12" id="KW-1185">Reference proteome</keyword>
<dbReference type="Proteomes" id="UP000887540">
    <property type="component" value="Unplaced"/>
</dbReference>
<dbReference type="InterPro" id="IPR038492">
    <property type="entry name" value="GBBH-like_N_sf"/>
</dbReference>
<evidence type="ECO:0000259" key="10">
    <source>
        <dbReference type="Pfam" id="PF02668"/>
    </source>
</evidence>
<feature type="domain" description="Gamma-butyrobetaine hydroxylase-like N-terminal" evidence="11">
    <location>
        <begin position="27"/>
        <end position="111"/>
    </location>
</feature>
<dbReference type="GO" id="GO:0005739">
    <property type="term" value="C:mitochondrion"/>
    <property type="evidence" value="ECO:0007669"/>
    <property type="project" value="TreeGrafter"/>
</dbReference>
<evidence type="ECO:0000256" key="2">
    <source>
        <dbReference type="ARBA" id="ARBA00001961"/>
    </source>
</evidence>
<comment type="cofactor">
    <cofactor evidence="2">
        <name>L-ascorbate</name>
        <dbReference type="ChEBI" id="CHEBI:38290"/>
    </cofactor>
</comment>
<comment type="pathway">
    <text evidence="3">Amine and polyamine biosynthesis; carnitine biosynthesis.</text>
</comment>
<feature type="domain" description="TauD/TfdA-like" evidence="10">
    <location>
        <begin position="147"/>
        <end position="403"/>
    </location>
</feature>